<dbReference type="GO" id="GO:0000139">
    <property type="term" value="C:Golgi membrane"/>
    <property type="evidence" value="ECO:0007669"/>
    <property type="project" value="TreeGrafter"/>
</dbReference>
<keyword evidence="5 6" id="KW-0472">Membrane</keyword>
<evidence type="ECO:0000256" key="3">
    <source>
        <dbReference type="ARBA" id="ARBA00022692"/>
    </source>
</evidence>
<dbReference type="EMBL" id="HBGW01044225">
    <property type="protein sequence ID" value="CAD9570144.1"/>
    <property type="molecule type" value="Transcribed_RNA"/>
</dbReference>
<dbReference type="Pfam" id="PF08449">
    <property type="entry name" value="UAA"/>
    <property type="match status" value="1"/>
</dbReference>
<evidence type="ECO:0000313" key="7">
    <source>
        <dbReference type="EMBL" id="CAD9570144.1"/>
    </source>
</evidence>
<feature type="transmembrane region" description="Helical" evidence="6">
    <location>
        <begin position="167"/>
        <end position="186"/>
    </location>
</feature>
<evidence type="ECO:0000256" key="5">
    <source>
        <dbReference type="ARBA" id="ARBA00023136"/>
    </source>
</evidence>
<reference evidence="7" key="1">
    <citation type="submission" date="2021-01" db="EMBL/GenBank/DDBJ databases">
        <authorList>
            <person name="Corre E."/>
            <person name="Pelletier E."/>
            <person name="Niang G."/>
            <person name="Scheremetjew M."/>
            <person name="Finn R."/>
            <person name="Kale V."/>
            <person name="Holt S."/>
            <person name="Cochrane G."/>
            <person name="Meng A."/>
            <person name="Brown T."/>
            <person name="Cohen L."/>
        </authorList>
    </citation>
    <scope>NUCLEOTIDE SEQUENCE</scope>
    <source>
        <strain evidence="7">RCC3387</strain>
    </source>
</reference>
<dbReference type="InterPro" id="IPR013657">
    <property type="entry name" value="SCL35B1-4/HUT1"/>
</dbReference>
<feature type="transmembrane region" description="Helical" evidence="6">
    <location>
        <begin position="87"/>
        <end position="105"/>
    </location>
</feature>
<feature type="transmembrane region" description="Helical" evidence="6">
    <location>
        <begin position="126"/>
        <end position="147"/>
    </location>
</feature>
<keyword evidence="3 6" id="KW-0812">Transmembrane</keyword>
<evidence type="ECO:0000256" key="1">
    <source>
        <dbReference type="ARBA" id="ARBA00004141"/>
    </source>
</evidence>
<evidence type="ECO:0000256" key="4">
    <source>
        <dbReference type="ARBA" id="ARBA00022989"/>
    </source>
</evidence>
<evidence type="ECO:0000256" key="2">
    <source>
        <dbReference type="ARBA" id="ARBA00022448"/>
    </source>
</evidence>
<feature type="transmembrane region" description="Helical" evidence="6">
    <location>
        <begin position="52"/>
        <end position="75"/>
    </location>
</feature>
<sequence>MANAKDVGSQILWCGFFASSMIGMLLMYGLLQERIMQRPYSGGDVFSATQSVFFLMLLIRGAGALFALLMIGATGGNFRPEAELWKYFYVALGQAVSGACSYGALKYISYTVQAMGKSFKMMPVMLWSLAISGKVYGLADWVVATLVTGGITEFVLTGPTASSSASGSPILGAPLLVGAIMGDGFVVTMQEKLFAECKTSKFNQMLYTTGMSALVVLAALVLSGELAPVCGSPSPTPGFPGTPCC</sequence>
<organism evidence="7">
    <name type="scientific">Zooxanthella nutricula</name>
    <dbReference type="NCBI Taxonomy" id="1333877"/>
    <lineage>
        <taxon>Eukaryota</taxon>
        <taxon>Sar</taxon>
        <taxon>Alveolata</taxon>
        <taxon>Dinophyceae</taxon>
        <taxon>Peridiniales</taxon>
        <taxon>Peridiniales incertae sedis</taxon>
        <taxon>Zooxanthella</taxon>
    </lineage>
</organism>
<feature type="transmembrane region" description="Helical" evidence="6">
    <location>
        <begin position="206"/>
        <end position="224"/>
    </location>
</feature>
<evidence type="ECO:0008006" key="8">
    <source>
        <dbReference type="Google" id="ProtNLM"/>
    </source>
</evidence>
<protein>
    <recommendedName>
        <fullName evidence="8">EamA domain-containing protein</fullName>
    </recommendedName>
</protein>
<accession>A0A7S2P1A7</accession>
<feature type="transmembrane region" description="Helical" evidence="6">
    <location>
        <begin position="12"/>
        <end position="31"/>
    </location>
</feature>
<keyword evidence="2" id="KW-0813">Transport</keyword>
<name>A0A7S2P1A7_9DINO</name>
<comment type="subcellular location">
    <subcellularLocation>
        <location evidence="1">Membrane</location>
        <topology evidence="1">Multi-pass membrane protein</topology>
    </subcellularLocation>
</comment>
<dbReference type="PANTHER" id="PTHR10778">
    <property type="entry name" value="SOLUTE CARRIER FAMILY 35 MEMBER B"/>
    <property type="match status" value="1"/>
</dbReference>
<keyword evidence="4 6" id="KW-1133">Transmembrane helix</keyword>
<dbReference type="PANTHER" id="PTHR10778:SF13">
    <property type="entry name" value="ADENOSINE 3'-PHOSPHO 5'-PHOSPHOSULFATE TRANSPORTER 1"/>
    <property type="match status" value="1"/>
</dbReference>
<dbReference type="GO" id="GO:0046964">
    <property type="term" value="F:3'-phosphoadenosine 5'-phosphosulfate transmembrane transporter activity"/>
    <property type="evidence" value="ECO:0007669"/>
    <property type="project" value="TreeGrafter"/>
</dbReference>
<proteinExistence type="predicted"/>
<evidence type="ECO:0000256" key="6">
    <source>
        <dbReference type="SAM" id="Phobius"/>
    </source>
</evidence>
<dbReference type="AlphaFoldDB" id="A0A7S2P1A7"/>
<dbReference type="GO" id="GO:0005789">
    <property type="term" value="C:endoplasmic reticulum membrane"/>
    <property type="evidence" value="ECO:0007669"/>
    <property type="project" value="TreeGrafter"/>
</dbReference>
<gene>
    <name evidence="7" type="ORF">BRAN1462_LOCUS28037</name>
</gene>